<protein>
    <submittedName>
        <fullName evidence="1">Uncharacterized protein</fullName>
    </submittedName>
</protein>
<accession>A0ABU3C9U7</accession>
<dbReference type="EMBL" id="JAVRHQ010000010">
    <property type="protein sequence ID" value="MDT0643094.1"/>
    <property type="molecule type" value="Genomic_DNA"/>
</dbReference>
<dbReference type="Proteomes" id="UP001262889">
    <property type="component" value="Unassembled WGS sequence"/>
</dbReference>
<evidence type="ECO:0000313" key="2">
    <source>
        <dbReference type="Proteomes" id="UP001262889"/>
    </source>
</evidence>
<keyword evidence="2" id="KW-1185">Reference proteome</keyword>
<comment type="caution">
    <text evidence="1">The sequence shown here is derived from an EMBL/GenBank/DDBJ whole genome shotgun (WGS) entry which is preliminary data.</text>
</comment>
<name>A0ABU3C9U7_9FLAO</name>
<dbReference type="RefSeq" id="WP_311534717.1">
    <property type="nucleotide sequence ID" value="NZ_JAVRHQ010000010.1"/>
</dbReference>
<proteinExistence type="predicted"/>
<sequence length="52" mass="5812">MNRENEDLNLWIEMGEEAKKNKKASFQLNGKKLLIGYAEKISILTCSPGCPG</sequence>
<organism evidence="1 2">
    <name type="scientific">Autumnicola tepida</name>
    <dbReference type="NCBI Taxonomy" id="3075595"/>
    <lineage>
        <taxon>Bacteria</taxon>
        <taxon>Pseudomonadati</taxon>
        <taxon>Bacteroidota</taxon>
        <taxon>Flavobacteriia</taxon>
        <taxon>Flavobacteriales</taxon>
        <taxon>Flavobacteriaceae</taxon>
        <taxon>Autumnicola</taxon>
    </lineage>
</organism>
<gene>
    <name evidence="1" type="ORF">RM553_09670</name>
</gene>
<reference evidence="1 2" key="1">
    <citation type="submission" date="2023-09" db="EMBL/GenBank/DDBJ databases">
        <authorList>
            <person name="Rey-Velasco X."/>
        </authorList>
    </citation>
    <scope>NUCLEOTIDE SEQUENCE [LARGE SCALE GENOMIC DNA]</scope>
    <source>
        <strain evidence="1 2">F363</strain>
    </source>
</reference>
<evidence type="ECO:0000313" key="1">
    <source>
        <dbReference type="EMBL" id="MDT0643094.1"/>
    </source>
</evidence>